<reference evidence="5 6" key="1">
    <citation type="submission" date="2023-06" db="EMBL/GenBank/DDBJ databases">
        <authorList>
            <person name="Oyuntsetseg B."/>
            <person name="Kim S.B."/>
        </authorList>
    </citation>
    <scope>NUCLEOTIDE SEQUENCE [LARGE SCALE GENOMIC DNA]</scope>
    <source>
        <strain evidence="5 6">4-36</strain>
    </source>
</reference>
<keyword evidence="6" id="KW-1185">Reference proteome</keyword>
<keyword evidence="2" id="KW-0560">Oxidoreductase</keyword>
<dbReference type="KEGG" id="amog:QRX60_44790"/>
<evidence type="ECO:0000256" key="3">
    <source>
        <dbReference type="RuleBase" id="RU000363"/>
    </source>
</evidence>
<dbReference type="Proteomes" id="UP001239397">
    <property type="component" value="Chromosome"/>
</dbReference>
<evidence type="ECO:0000313" key="5">
    <source>
        <dbReference type="EMBL" id="WIY01080.1"/>
    </source>
</evidence>
<evidence type="ECO:0000256" key="2">
    <source>
        <dbReference type="ARBA" id="ARBA00023002"/>
    </source>
</evidence>
<dbReference type="PROSITE" id="PS00061">
    <property type="entry name" value="ADH_SHORT"/>
    <property type="match status" value="1"/>
</dbReference>
<evidence type="ECO:0000313" key="6">
    <source>
        <dbReference type="Proteomes" id="UP001239397"/>
    </source>
</evidence>
<dbReference type="RefSeq" id="WP_285997540.1">
    <property type="nucleotide sequence ID" value="NZ_CP127295.1"/>
</dbReference>
<dbReference type="AlphaFoldDB" id="A0A9Y2NKF0"/>
<dbReference type="InterPro" id="IPR057326">
    <property type="entry name" value="KR_dom"/>
</dbReference>
<dbReference type="InterPro" id="IPR036291">
    <property type="entry name" value="NAD(P)-bd_dom_sf"/>
</dbReference>
<dbReference type="GO" id="GO:0016491">
    <property type="term" value="F:oxidoreductase activity"/>
    <property type="evidence" value="ECO:0007669"/>
    <property type="project" value="UniProtKB-KW"/>
</dbReference>
<dbReference type="SUPFAM" id="SSF51735">
    <property type="entry name" value="NAD(P)-binding Rossmann-fold domains"/>
    <property type="match status" value="1"/>
</dbReference>
<evidence type="ECO:0000256" key="1">
    <source>
        <dbReference type="ARBA" id="ARBA00006484"/>
    </source>
</evidence>
<accession>A0A9Y2NKF0</accession>
<proteinExistence type="inferred from homology"/>
<dbReference type="InterPro" id="IPR020904">
    <property type="entry name" value="Sc_DH/Rdtase_CS"/>
</dbReference>
<dbReference type="PRINTS" id="PR00080">
    <property type="entry name" value="SDRFAMILY"/>
</dbReference>
<dbReference type="PANTHER" id="PTHR45024">
    <property type="entry name" value="DEHYDROGENASES, SHORT CHAIN"/>
    <property type="match status" value="1"/>
</dbReference>
<dbReference type="PRINTS" id="PR00081">
    <property type="entry name" value="GDHRDH"/>
</dbReference>
<dbReference type="InterPro" id="IPR002347">
    <property type="entry name" value="SDR_fam"/>
</dbReference>
<dbReference type="Gene3D" id="3.10.450.50">
    <property type="match status" value="1"/>
</dbReference>
<dbReference type="Gene3D" id="3.40.50.720">
    <property type="entry name" value="NAD(P)-binding Rossmann-like Domain"/>
    <property type="match status" value="1"/>
</dbReference>
<organism evidence="5 6">
    <name type="scientific">Amycolatopsis mongoliensis</name>
    <dbReference type="NCBI Taxonomy" id="715475"/>
    <lineage>
        <taxon>Bacteria</taxon>
        <taxon>Bacillati</taxon>
        <taxon>Actinomycetota</taxon>
        <taxon>Actinomycetes</taxon>
        <taxon>Pseudonocardiales</taxon>
        <taxon>Pseudonocardiaceae</taxon>
        <taxon>Amycolatopsis</taxon>
    </lineage>
</organism>
<evidence type="ECO:0000259" key="4">
    <source>
        <dbReference type="SMART" id="SM00822"/>
    </source>
</evidence>
<protein>
    <submittedName>
        <fullName evidence="5">SDR family NAD(P)-dependent oxidoreductase</fullName>
    </submittedName>
</protein>
<sequence length="424" mass="43555">MGIDFTGRVAVITGAGNGLGAEYARTLARLGAAVVVNDIGSSPDGTPDGTRPAEQVVEQITAAGGRAIANTDSVADPDGGRAIVEAAVKEFGRLDIVVNNAGNRRNAPIDEVTPQDFEAILAVHLKGALHVSQPAFAVMKEQGYGRLLFTSSSAGLFGNAGQASYAAAKAGVFGLAQALAIEGKPHGILANVLLPMAGTPRATAGMTAQANAAAGVQPEPGSGADTALVSALVAYLVSQESTLTHEVLASAGGRYYSAFVGTTPGWRHTGDQVPTPDEIGAHLEQIRSRSGHYVPDSLGADIAVSMPAALSAPQPARSPAEAARGYFDALLGEDADAIQALFAEDAVLDVPGTKLAGNAAITAFYRKLFTTGGPKPAPGPLLVDGDRVAVQIEVRYQGQDLRFADFFTVDNEGRLTRVVAYQAE</sequence>
<feature type="domain" description="Ketoreductase" evidence="4">
    <location>
        <begin position="8"/>
        <end position="199"/>
    </location>
</feature>
<dbReference type="InterPro" id="IPR032710">
    <property type="entry name" value="NTF2-like_dom_sf"/>
</dbReference>
<dbReference type="SUPFAM" id="SSF54427">
    <property type="entry name" value="NTF2-like"/>
    <property type="match status" value="1"/>
</dbReference>
<dbReference type="Pfam" id="PF12680">
    <property type="entry name" value="SnoaL_2"/>
    <property type="match status" value="1"/>
</dbReference>
<dbReference type="InterPro" id="IPR037401">
    <property type="entry name" value="SnoaL-like"/>
</dbReference>
<dbReference type="Pfam" id="PF00106">
    <property type="entry name" value="adh_short"/>
    <property type="match status" value="1"/>
</dbReference>
<dbReference type="InterPro" id="IPR051687">
    <property type="entry name" value="Peroxisomal_Beta-Oxidation"/>
</dbReference>
<gene>
    <name evidence="5" type="ORF">QRX60_44790</name>
</gene>
<dbReference type="PANTHER" id="PTHR45024:SF2">
    <property type="entry name" value="SCP2 DOMAIN-CONTAINING PROTEIN"/>
    <property type="match status" value="1"/>
</dbReference>
<dbReference type="EMBL" id="CP127295">
    <property type="protein sequence ID" value="WIY01080.1"/>
    <property type="molecule type" value="Genomic_DNA"/>
</dbReference>
<dbReference type="SMART" id="SM00822">
    <property type="entry name" value="PKS_KR"/>
    <property type="match status" value="1"/>
</dbReference>
<comment type="similarity">
    <text evidence="1 3">Belongs to the short-chain dehydrogenases/reductases (SDR) family.</text>
</comment>
<name>A0A9Y2NKF0_9PSEU</name>